<dbReference type="Pfam" id="PF08281">
    <property type="entry name" value="Sigma70_r4_2"/>
    <property type="match status" value="1"/>
</dbReference>
<dbReference type="PANTHER" id="PTHR43133">
    <property type="entry name" value="RNA POLYMERASE ECF-TYPE SIGMA FACTO"/>
    <property type="match status" value="1"/>
</dbReference>
<evidence type="ECO:0000313" key="10">
    <source>
        <dbReference type="Proteomes" id="UP000442469"/>
    </source>
</evidence>
<dbReference type="EMBL" id="JMQA01000036">
    <property type="protein sequence ID" value="KFN07076.1"/>
    <property type="molecule type" value="Genomic_DNA"/>
</dbReference>
<dbReference type="InterPro" id="IPR036388">
    <property type="entry name" value="WH-like_DNA-bd_sf"/>
</dbReference>
<protein>
    <submittedName>
        <fullName evidence="7">RNA polymerase sigma factor, sigma-70 family protein</fullName>
    </submittedName>
    <submittedName>
        <fullName evidence="8">Sigma-70 family RNA polymerase sigma factor</fullName>
    </submittedName>
</protein>
<accession>A0A090ZSK3</accession>
<dbReference type="AlphaFoldDB" id="A0A090ZSK3"/>
<dbReference type="NCBIfam" id="TIGR02937">
    <property type="entry name" value="sigma70-ECF"/>
    <property type="match status" value="1"/>
</dbReference>
<dbReference type="HOGENOM" id="CLU_047691_3_1_9"/>
<comment type="similarity">
    <text evidence="1">Belongs to the sigma-70 factor family. ECF subfamily.</text>
</comment>
<reference evidence="8 10" key="2">
    <citation type="submission" date="2019-11" db="EMBL/GenBank/DDBJ databases">
        <title>Draft genome sequences of five Paenibacillus species of dairy origin.</title>
        <authorList>
            <person name="Olajide A.M."/>
            <person name="Chen S."/>
            <person name="Lapointe G."/>
        </authorList>
    </citation>
    <scope>NUCLEOTIDE SEQUENCE [LARGE SCALE GENOMIC DNA]</scope>
    <source>
        <strain evidence="8 10">3CT49</strain>
    </source>
</reference>
<dbReference type="InterPro" id="IPR013324">
    <property type="entry name" value="RNA_pol_sigma_r3/r4-like"/>
</dbReference>
<comment type="caution">
    <text evidence="7">The sequence shown here is derived from an EMBL/GenBank/DDBJ whole genome shotgun (WGS) entry which is preliminary data.</text>
</comment>
<keyword evidence="4" id="KW-0804">Transcription</keyword>
<dbReference type="InterPro" id="IPR007627">
    <property type="entry name" value="RNA_pol_sigma70_r2"/>
</dbReference>
<dbReference type="Pfam" id="PF04542">
    <property type="entry name" value="Sigma70_r2"/>
    <property type="match status" value="1"/>
</dbReference>
<dbReference type="Proteomes" id="UP000442469">
    <property type="component" value="Unassembled WGS sequence"/>
</dbReference>
<dbReference type="InterPro" id="IPR013249">
    <property type="entry name" value="RNA_pol_sigma70_r4_t2"/>
</dbReference>
<evidence type="ECO:0000313" key="7">
    <source>
        <dbReference type="EMBL" id="KFN07076.1"/>
    </source>
</evidence>
<reference evidence="7 9" key="1">
    <citation type="submission" date="2014-04" db="EMBL/GenBank/DDBJ databases">
        <authorList>
            <person name="Bishop-Lilly K.A."/>
            <person name="Broomall S.M."/>
            <person name="Chain P.S."/>
            <person name="Chertkov O."/>
            <person name="Coyne S.R."/>
            <person name="Daligault H.E."/>
            <person name="Davenport K.W."/>
            <person name="Erkkila T."/>
            <person name="Frey K.G."/>
            <person name="Gibbons H.S."/>
            <person name="Gu W."/>
            <person name="Jaissle J."/>
            <person name="Johnson S.L."/>
            <person name="Koroleva G.I."/>
            <person name="Ladner J.T."/>
            <person name="Lo C.-C."/>
            <person name="Minogue T.D."/>
            <person name="Munk C."/>
            <person name="Palacios G.F."/>
            <person name="Redden C.L."/>
            <person name="Rosenzweig C.N."/>
            <person name="Scholz M.B."/>
            <person name="Teshima H."/>
            <person name="Xu Y."/>
        </authorList>
    </citation>
    <scope>NUCLEOTIDE SEQUENCE [LARGE SCALE GENOMIC DNA]</scope>
    <source>
        <strain evidence="7 9">8244</strain>
    </source>
</reference>
<dbReference type="Gene3D" id="1.10.10.10">
    <property type="entry name" value="Winged helix-like DNA-binding domain superfamily/Winged helix DNA-binding domain"/>
    <property type="match status" value="1"/>
</dbReference>
<dbReference type="InterPro" id="IPR039425">
    <property type="entry name" value="RNA_pol_sigma-70-like"/>
</dbReference>
<dbReference type="CDD" id="cd06171">
    <property type="entry name" value="Sigma70_r4"/>
    <property type="match status" value="1"/>
</dbReference>
<dbReference type="Gene3D" id="1.10.1740.10">
    <property type="match status" value="1"/>
</dbReference>
<feature type="domain" description="RNA polymerase sigma-70 region 2" evidence="5">
    <location>
        <begin position="6"/>
        <end position="70"/>
    </location>
</feature>
<evidence type="ECO:0000313" key="8">
    <source>
        <dbReference type="EMBL" id="MUG25563.1"/>
    </source>
</evidence>
<evidence type="ECO:0000256" key="3">
    <source>
        <dbReference type="ARBA" id="ARBA00023082"/>
    </source>
</evidence>
<dbReference type="InterPro" id="IPR013325">
    <property type="entry name" value="RNA_pol_sigma_r2"/>
</dbReference>
<evidence type="ECO:0000256" key="1">
    <source>
        <dbReference type="ARBA" id="ARBA00010641"/>
    </source>
</evidence>
<dbReference type="GO" id="GO:0016987">
    <property type="term" value="F:sigma factor activity"/>
    <property type="evidence" value="ECO:0007669"/>
    <property type="project" value="UniProtKB-KW"/>
</dbReference>
<keyword evidence="9" id="KW-1185">Reference proteome</keyword>
<name>A0A090ZSK3_PAEMA</name>
<evidence type="ECO:0000313" key="9">
    <source>
        <dbReference type="Proteomes" id="UP000029278"/>
    </source>
</evidence>
<dbReference type="PANTHER" id="PTHR43133:SF60">
    <property type="entry name" value="RNA POLYMERASE SIGMA FACTOR SIGV"/>
    <property type="match status" value="1"/>
</dbReference>
<keyword evidence="2" id="KW-0805">Transcription regulation</keyword>
<feature type="domain" description="RNA polymerase sigma factor 70 region 4 type 2" evidence="6">
    <location>
        <begin position="106"/>
        <end position="157"/>
    </location>
</feature>
<dbReference type="GeneID" id="77009735"/>
<keyword evidence="3" id="KW-0731">Sigma factor</keyword>
<dbReference type="SUPFAM" id="SSF88946">
    <property type="entry name" value="Sigma2 domain of RNA polymerase sigma factors"/>
    <property type="match status" value="1"/>
</dbReference>
<evidence type="ECO:0000259" key="5">
    <source>
        <dbReference type="Pfam" id="PF04542"/>
    </source>
</evidence>
<dbReference type="PATRIC" id="fig|44252.3.peg.4005"/>
<dbReference type="GO" id="GO:0006352">
    <property type="term" value="P:DNA-templated transcription initiation"/>
    <property type="evidence" value="ECO:0007669"/>
    <property type="project" value="InterPro"/>
</dbReference>
<dbReference type="EMBL" id="WNZZ01000027">
    <property type="protein sequence ID" value="MUG25563.1"/>
    <property type="molecule type" value="Genomic_DNA"/>
</dbReference>
<evidence type="ECO:0000259" key="6">
    <source>
        <dbReference type="Pfam" id="PF08281"/>
    </source>
</evidence>
<dbReference type="OrthoDB" id="9785675at2"/>
<sequence length="178" mass="21223">MTERELFDRYNKDVYRTCYYMLRNAQDAEDICHDVFVTVFRQDWQRIEHVRAWIMRITMNHCLNLLRKNRTKREKQSEVQRLHEHAVAAAVKPVDAVVLEKEASAEWERLLKQLPDKLLAVVTLRYIGELSMSEIAETLRIPQGTVKSRLHKALKMMRKKLEQNDPIWLKGEERIGTY</sequence>
<dbReference type="STRING" id="44252.DJ90_4615"/>
<dbReference type="SUPFAM" id="SSF88659">
    <property type="entry name" value="Sigma3 and sigma4 domains of RNA polymerase sigma factors"/>
    <property type="match status" value="1"/>
</dbReference>
<dbReference type="InterPro" id="IPR014284">
    <property type="entry name" value="RNA_pol_sigma-70_dom"/>
</dbReference>
<proteinExistence type="inferred from homology"/>
<dbReference type="RefSeq" id="WP_036626434.1">
    <property type="nucleotide sequence ID" value="NZ_BGML01000007.1"/>
</dbReference>
<dbReference type="Proteomes" id="UP000029278">
    <property type="component" value="Unassembled WGS sequence"/>
</dbReference>
<organism evidence="7 9">
    <name type="scientific">Paenibacillus macerans</name>
    <name type="common">Bacillus macerans</name>
    <dbReference type="NCBI Taxonomy" id="44252"/>
    <lineage>
        <taxon>Bacteria</taxon>
        <taxon>Bacillati</taxon>
        <taxon>Bacillota</taxon>
        <taxon>Bacilli</taxon>
        <taxon>Bacillales</taxon>
        <taxon>Paenibacillaceae</taxon>
        <taxon>Paenibacillus</taxon>
    </lineage>
</organism>
<gene>
    <name evidence="7" type="ORF">DJ90_4615</name>
    <name evidence="8" type="ORF">GNQ08_24690</name>
</gene>
<evidence type="ECO:0000256" key="2">
    <source>
        <dbReference type="ARBA" id="ARBA00023015"/>
    </source>
</evidence>
<evidence type="ECO:0000256" key="4">
    <source>
        <dbReference type="ARBA" id="ARBA00023163"/>
    </source>
</evidence>
<dbReference type="GO" id="GO:0003677">
    <property type="term" value="F:DNA binding"/>
    <property type="evidence" value="ECO:0007669"/>
    <property type="project" value="InterPro"/>
</dbReference>